<reference evidence="5 6" key="1">
    <citation type="submission" date="2017-03" db="EMBL/GenBank/DDBJ databases">
        <authorList>
            <person name="Afonso C.L."/>
            <person name="Miller P.J."/>
            <person name="Scott M.A."/>
            <person name="Spackman E."/>
            <person name="Goraichik I."/>
            <person name="Dimitrov K.M."/>
            <person name="Suarez D.L."/>
            <person name="Swayne D.E."/>
        </authorList>
    </citation>
    <scope>NUCLEOTIDE SEQUENCE [LARGE SCALE GENOMIC DNA]</scope>
    <source>
        <strain evidence="5 6">CECT 7751</strain>
    </source>
</reference>
<feature type="domain" description="HTH cro/C1-type" evidence="4">
    <location>
        <begin position="116"/>
        <end position="156"/>
    </location>
</feature>
<dbReference type="Gene3D" id="1.10.260.40">
    <property type="entry name" value="lambda repressor-like DNA-binding domains"/>
    <property type="match status" value="1"/>
</dbReference>
<dbReference type="OrthoDB" id="461984at2"/>
<keyword evidence="3" id="KW-0804">Transcription</keyword>
<evidence type="ECO:0000256" key="2">
    <source>
        <dbReference type="ARBA" id="ARBA00023125"/>
    </source>
</evidence>
<keyword evidence="6" id="KW-1185">Reference proteome</keyword>
<evidence type="ECO:0000313" key="6">
    <source>
        <dbReference type="Proteomes" id="UP000193963"/>
    </source>
</evidence>
<dbReference type="InterPro" id="IPR001387">
    <property type="entry name" value="Cro/C1-type_HTH"/>
</dbReference>
<accession>A0A1X7A751</accession>
<sequence>MTNAGLKEVFGRLGQVQDVDRNQSGSRESLVLRPEGATSAINAIAATRALAQCGITLLRAKRAVEAVIAGGEVTLVLPKVASRDQLVEELAAAGLQGKFLRKRLRITSKSVAKKWVKKVRERAGLTQEQFAVTYGMDLKTLQKYEHGDSIPASSVLSYLQMIEADPEAVKRIRIEG</sequence>
<gene>
    <name evidence="5" type="primary">mqsA</name>
    <name evidence="5" type="ORF">PSM7751_03892</name>
</gene>
<dbReference type="SMART" id="SM00530">
    <property type="entry name" value="HTH_XRE"/>
    <property type="match status" value="1"/>
</dbReference>
<dbReference type="Pfam" id="PF15731">
    <property type="entry name" value="MqsA_antitoxin"/>
    <property type="match status" value="1"/>
</dbReference>
<dbReference type="InterPro" id="IPR032758">
    <property type="entry name" value="MqsA/HigA-2"/>
</dbReference>
<evidence type="ECO:0000256" key="3">
    <source>
        <dbReference type="ARBA" id="ARBA00023163"/>
    </source>
</evidence>
<dbReference type="SUPFAM" id="SSF47413">
    <property type="entry name" value="lambda repressor-like DNA-binding domains"/>
    <property type="match status" value="1"/>
</dbReference>
<dbReference type="InterPro" id="IPR010982">
    <property type="entry name" value="Lambda_DNA-bd_dom_sf"/>
</dbReference>
<dbReference type="GO" id="GO:0003677">
    <property type="term" value="F:DNA binding"/>
    <property type="evidence" value="ECO:0007669"/>
    <property type="project" value="UniProtKB-KW"/>
</dbReference>
<evidence type="ECO:0000313" key="5">
    <source>
        <dbReference type="EMBL" id="SLN71946.1"/>
    </source>
</evidence>
<protein>
    <submittedName>
        <fullName evidence="5">Antitoxin MqsA</fullName>
    </submittedName>
</protein>
<dbReference type="CDD" id="cd00093">
    <property type="entry name" value="HTH_XRE"/>
    <property type="match status" value="1"/>
</dbReference>
<organism evidence="5 6">
    <name type="scientific">Pseudooceanicola marinus</name>
    <dbReference type="NCBI Taxonomy" id="396013"/>
    <lineage>
        <taxon>Bacteria</taxon>
        <taxon>Pseudomonadati</taxon>
        <taxon>Pseudomonadota</taxon>
        <taxon>Alphaproteobacteria</taxon>
        <taxon>Rhodobacterales</taxon>
        <taxon>Paracoccaceae</taxon>
        <taxon>Pseudooceanicola</taxon>
    </lineage>
</organism>
<dbReference type="Proteomes" id="UP000193963">
    <property type="component" value="Unassembled WGS sequence"/>
</dbReference>
<dbReference type="PANTHER" id="PTHR36511:SF4">
    <property type="entry name" value="ANTITOXIN MQSA"/>
    <property type="match status" value="1"/>
</dbReference>
<keyword evidence="2" id="KW-0238">DNA-binding</keyword>
<dbReference type="RefSeq" id="WP_085889900.1">
    <property type="nucleotide sequence ID" value="NZ_FWFN01000009.1"/>
</dbReference>
<dbReference type="EMBL" id="FWFN01000009">
    <property type="protein sequence ID" value="SLN71946.1"/>
    <property type="molecule type" value="Genomic_DNA"/>
</dbReference>
<keyword evidence="1" id="KW-0805">Transcription regulation</keyword>
<dbReference type="InterPro" id="IPR052359">
    <property type="entry name" value="HTH-type_reg/antitoxin"/>
</dbReference>
<dbReference type="PANTHER" id="PTHR36511">
    <property type="entry name" value="MERR FAMILY BACTERIAL REGULATORY PROTEIN"/>
    <property type="match status" value="1"/>
</dbReference>
<proteinExistence type="predicted"/>
<dbReference type="AlphaFoldDB" id="A0A1X7A751"/>
<evidence type="ECO:0000256" key="1">
    <source>
        <dbReference type="ARBA" id="ARBA00023015"/>
    </source>
</evidence>
<evidence type="ECO:0000259" key="4">
    <source>
        <dbReference type="PROSITE" id="PS50943"/>
    </source>
</evidence>
<name>A0A1X7A751_9RHOB</name>
<dbReference type="PROSITE" id="PS50943">
    <property type="entry name" value="HTH_CROC1"/>
    <property type="match status" value="1"/>
</dbReference>